<dbReference type="FunFam" id="2.30.130.30:FF:000002">
    <property type="entry name" value="Activating signal cointegrator 1"/>
    <property type="match status" value="1"/>
</dbReference>
<evidence type="ECO:0000313" key="4">
    <source>
        <dbReference type="Proteomes" id="UP001283361"/>
    </source>
</evidence>
<name>A0AAE1CY17_9GAST</name>
<feature type="domain" description="ASCH" evidence="2">
    <location>
        <begin position="651"/>
        <end position="764"/>
    </location>
</feature>
<dbReference type="InterPro" id="IPR015947">
    <property type="entry name" value="PUA-like_sf"/>
</dbReference>
<evidence type="ECO:0000259" key="2">
    <source>
        <dbReference type="SMART" id="SM01022"/>
    </source>
</evidence>
<dbReference type="Proteomes" id="UP001283361">
    <property type="component" value="Unassembled WGS sequence"/>
</dbReference>
<keyword evidence="4" id="KW-1185">Reference proteome</keyword>
<feature type="signal peptide" evidence="1">
    <location>
        <begin position="1"/>
        <end position="15"/>
    </location>
</feature>
<dbReference type="GO" id="GO:0008270">
    <property type="term" value="F:zinc ion binding"/>
    <property type="evidence" value="ECO:0007669"/>
    <property type="project" value="InterPro"/>
</dbReference>
<proteinExistence type="predicted"/>
<dbReference type="Pfam" id="PF23134">
    <property type="entry name" value="TRIP4_3rd"/>
    <property type="match status" value="1"/>
</dbReference>
<dbReference type="InterPro" id="IPR007374">
    <property type="entry name" value="ASCH_domain"/>
</dbReference>
<dbReference type="Gene3D" id="2.30.130.30">
    <property type="entry name" value="Hypothetical protein"/>
    <property type="match status" value="1"/>
</dbReference>
<dbReference type="SMART" id="SM01022">
    <property type="entry name" value="ASCH"/>
    <property type="match status" value="1"/>
</dbReference>
<dbReference type="PANTHER" id="PTHR12963">
    <property type="entry name" value="THYROID RECEPTOR INTERACTING PROTEIN RELATED"/>
    <property type="match status" value="1"/>
</dbReference>
<gene>
    <name evidence="3" type="ORF">RRG08_063984</name>
</gene>
<organism evidence="3 4">
    <name type="scientific">Elysia crispata</name>
    <name type="common">lettuce slug</name>
    <dbReference type="NCBI Taxonomy" id="231223"/>
    <lineage>
        <taxon>Eukaryota</taxon>
        <taxon>Metazoa</taxon>
        <taxon>Spiralia</taxon>
        <taxon>Lophotrochozoa</taxon>
        <taxon>Mollusca</taxon>
        <taxon>Gastropoda</taxon>
        <taxon>Heterobranchia</taxon>
        <taxon>Euthyneura</taxon>
        <taxon>Panpulmonata</taxon>
        <taxon>Sacoglossa</taxon>
        <taxon>Placobranchoidea</taxon>
        <taxon>Plakobranchidae</taxon>
        <taxon>Elysia</taxon>
    </lineage>
</organism>
<dbReference type="InterPro" id="IPR039128">
    <property type="entry name" value="TRIP4-like"/>
</dbReference>
<protein>
    <recommendedName>
        <fullName evidence="2">ASCH domain-containing protein</fullName>
    </recommendedName>
</protein>
<dbReference type="Pfam" id="PF23135">
    <property type="entry name" value="TRI4_N"/>
    <property type="match status" value="1"/>
</dbReference>
<dbReference type="GO" id="GO:0072344">
    <property type="term" value="P:rescue of stalled ribosome"/>
    <property type="evidence" value="ECO:0007669"/>
    <property type="project" value="InterPro"/>
</dbReference>
<dbReference type="InterPro" id="IPR056993">
    <property type="entry name" value="TRIP4_3rd_dom"/>
</dbReference>
<dbReference type="PANTHER" id="PTHR12963:SF4">
    <property type="entry name" value="ACTIVATING SIGNAL COINTEGRATOR 1"/>
    <property type="match status" value="1"/>
</dbReference>
<evidence type="ECO:0000313" key="3">
    <source>
        <dbReference type="EMBL" id="KAK3743127.1"/>
    </source>
</evidence>
<dbReference type="Pfam" id="PF04266">
    <property type="entry name" value="ASCH"/>
    <property type="match status" value="1"/>
</dbReference>
<dbReference type="EMBL" id="JAWDGP010006323">
    <property type="protein sequence ID" value="KAK3743127.1"/>
    <property type="molecule type" value="Genomic_DNA"/>
</dbReference>
<dbReference type="Pfam" id="PF06221">
    <property type="entry name" value="zf-C2HC5"/>
    <property type="match status" value="1"/>
</dbReference>
<dbReference type="CDD" id="cd06554">
    <property type="entry name" value="ASCH_ASC-1_like"/>
    <property type="match status" value="1"/>
</dbReference>
<evidence type="ECO:0000256" key="1">
    <source>
        <dbReference type="SAM" id="SignalP"/>
    </source>
</evidence>
<dbReference type="InterPro" id="IPR056994">
    <property type="entry name" value="TRI4_N"/>
</dbReference>
<dbReference type="SUPFAM" id="SSF88697">
    <property type="entry name" value="PUA domain-like"/>
    <property type="match status" value="1"/>
</dbReference>
<comment type="caution">
    <text evidence="3">The sequence shown here is derived from an EMBL/GenBank/DDBJ whole genome shotgun (WGS) entry which is preliminary data.</text>
</comment>
<feature type="chain" id="PRO_5042106388" description="ASCH domain-containing protein" evidence="1">
    <location>
        <begin position="16"/>
        <end position="788"/>
    </location>
</feature>
<keyword evidence="1" id="KW-0732">Signal</keyword>
<dbReference type="GO" id="GO:0180022">
    <property type="term" value="C:RQC-trigger complex"/>
    <property type="evidence" value="ECO:0007669"/>
    <property type="project" value="InterPro"/>
</dbReference>
<sequence>MLLLLIFAQMQHAEGTACSCIMCPNPQFHELQGLYEPKGNQEAQVWRKLQELNFSNLQGWTFFETSNAYQYSWLCPFLHRNKQIHLTCEDGILVFGKNLSQFYEGKSYYTMDLTDAEIYLRPLYLQIQVRDSKKKYTIGFHSAREYMFFIKSIKVQLEAKSRQKELWLQRRISFLHRSCANVVRQKTQFCDDSLYDMIRRDLHTQRFVTKIRGQQVWRLRTLAQSHIDRDLDLIRRVSTIDMAADLEVWFCTELGKLGIEATEDNARYILSMEDAQDLEEYMMGFLDSSDPKARIFLQELRIRCGHGPEKVSQPYMKEMPEKIKKKNKKEKSNSNHVNIDSISDKSYNQINGRQTSINSDMANLHMSSPSGELGVGAKKKSKYIPLFSVEGQAKSVIQLPGRHTCECQASKHKLINNCISCGRVVCVQEGAGPCVFCGNLVCTPEDQEVLDRGTKRSEKLRNSLMRGGHLSLSNEDAAKQGAEKAMKHRDKLLEFDRNSVRRTQVIDDECDYYATDANRWLSHDDREKLRLREDELRKARHGSRRDRKITFDFAGRQILDADDDSARQMYNKEDTVIQQVHYGKSHQQESSAPLVNPIYTSPPKFVSHGEPVGPSRLKTSNLPVGFDMERTGNCRIQDKELQEMSDKGMCLSMHQPWASLLIHGIKRHEGRTWYSAHRGRLWIAATVKKPEPEEIADLEHMYQGIYNEPGLKFPADYPTSCLLGCVIVDDCLRQDEYREKYPEGESASPYVFICSNPQQLLVKFPMKGQHKIYRLEPQIHKAAKKGLR</sequence>
<dbReference type="InterPro" id="IPR009349">
    <property type="entry name" value="TRIP4/RQT4_C2HC5_Znf"/>
</dbReference>
<dbReference type="AlphaFoldDB" id="A0AAE1CY17"/>
<accession>A0AAE1CY17</accession>
<dbReference type="GO" id="GO:0005634">
    <property type="term" value="C:nucleus"/>
    <property type="evidence" value="ECO:0007669"/>
    <property type="project" value="InterPro"/>
</dbReference>
<reference evidence="3" key="1">
    <citation type="journal article" date="2023" name="G3 (Bethesda)">
        <title>A reference genome for the long-term kleptoplast-retaining sea slug Elysia crispata morphotype clarki.</title>
        <authorList>
            <person name="Eastman K.E."/>
            <person name="Pendleton A.L."/>
            <person name="Shaikh M.A."/>
            <person name="Suttiyut T."/>
            <person name="Ogas R."/>
            <person name="Tomko P."/>
            <person name="Gavelis G."/>
            <person name="Widhalm J.R."/>
            <person name="Wisecaver J.H."/>
        </authorList>
    </citation>
    <scope>NUCLEOTIDE SEQUENCE</scope>
    <source>
        <strain evidence="3">ECLA1</strain>
    </source>
</reference>